<keyword evidence="1" id="KW-1133">Transmembrane helix</keyword>
<keyword evidence="3" id="KW-1185">Reference proteome</keyword>
<gene>
    <name evidence="2" type="ORF">BDP55DRAFT_678465</name>
</gene>
<organism evidence="2 3">
    <name type="scientific">Colletotrichum godetiae</name>
    <dbReference type="NCBI Taxonomy" id="1209918"/>
    <lineage>
        <taxon>Eukaryota</taxon>
        <taxon>Fungi</taxon>
        <taxon>Dikarya</taxon>
        <taxon>Ascomycota</taxon>
        <taxon>Pezizomycotina</taxon>
        <taxon>Sordariomycetes</taxon>
        <taxon>Hypocreomycetidae</taxon>
        <taxon>Glomerellales</taxon>
        <taxon>Glomerellaceae</taxon>
        <taxon>Colletotrichum</taxon>
        <taxon>Colletotrichum acutatum species complex</taxon>
    </lineage>
</organism>
<dbReference type="AlphaFoldDB" id="A0AAJ0ADN8"/>
<protein>
    <submittedName>
        <fullName evidence="2">Uncharacterized protein</fullName>
    </submittedName>
</protein>
<comment type="caution">
    <text evidence="2">The sequence shown here is derived from an EMBL/GenBank/DDBJ whole genome shotgun (WGS) entry which is preliminary data.</text>
</comment>
<proteinExistence type="predicted"/>
<evidence type="ECO:0000256" key="1">
    <source>
        <dbReference type="SAM" id="Phobius"/>
    </source>
</evidence>
<evidence type="ECO:0000313" key="2">
    <source>
        <dbReference type="EMBL" id="KAK1659797.1"/>
    </source>
</evidence>
<dbReference type="GeneID" id="85460522"/>
<dbReference type="EMBL" id="JAHMHR010000056">
    <property type="protein sequence ID" value="KAK1659797.1"/>
    <property type="molecule type" value="Genomic_DNA"/>
</dbReference>
<keyword evidence="1" id="KW-0472">Membrane</keyword>
<feature type="transmembrane region" description="Helical" evidence="1">
    <location>
        <begin position="38"/>
        <end position="60"/>
    </location>
</feature>
<reference evidence="2" key="1">
    <citation type="submission" date="2021-06" db="EMBL/GenBank/DDBJ databases">
        <title>Comparative genomics, transcriptomics and evolutionary studies reveal genomic signatures of adaptation to plant cell wall in hemibiotrophic fungi.</title>
        <authorList>
            <consortium name="DOE Joint Genome Institute"/>
            <person name="Baroncelli R."/>
            <person name="Diaz J.F."/>
            <person name="Benocci T."/>
            <person name="Peng M."/>
            <person name="Battaglia E."/>
            <person name="Haridas S."/>
            <person name="Andreopoulos W."/>
            <person name="Labutti K."/>
            <person name="Pangilinan J."/>
            <person name="Floch G.L."/>
            <person name="Makela M.R."/>
            <person name="Henrissat B."/>
            <person name="Grigoriev I.V."/>
            <person name="Crouch J.A."/>
            <person name="De Vries R.P."/>
            <person name="Sukno S.A."/>
            <person name="Thon M.R."/>
        </authorList>
    </citation>
    <scope>NUCLEOTIDE SEQUENCE</scope>
    <source>
        <strain evidence="2">CBS 193.32</strain>
    </source>
</reference>
<dbReference type="Proteomes" id="UP001224890">
    <property type="component" value="Unassembled WGS sequence"/>
</dbReference>
<keyword evidence="1" id="KW-0812">Transmembrane</keyword>
<sequence>MVFCSIPAILNALAVYSYLAALKGIPTSGGSCLGSSGVMIMVGLSCSIIEAMIAVATVLCETSDSAGFITTTKSKPYIWAALRREIPPFSTKGRNIMAGPEGQSNTSSTIHHDFAAIGLGYSAEVYWDSERR</sequence>
<evidence type="ECO:0000313" key="3">
    <source>
        <dbReference type="Proteomes" id="UP001224890"/>
    </source>
</evidence>
<name>A0AAJ0ADN8_9PEZI</name>
<dbReference type="RefSeq" id="XP_060424561.1">
    <property type="nucleotide sequence ID" value="XM_060575996.1"/>
</dbReference>
<accession>A0AAJ0ADN8</accession>